<dbReference type="Pfam" id="PF05159">
    <property type="entry name" value="Capsule_synth"/>
    <property type="match status" value="3"/>
</dbReference>
<dbReference type="GO" id="GO:0015774">
    <property type="term" value="P:polysaccharide transport"/>
    <property type="evidence" value="ECO:0007669"/>
    <property type="project" value="InterPro"/>
</dbReference>
<gene>
    <name evidence="1" type="ORF">HALO32_01844</name>
</gene>
<dbReference type="CDD" id="cd16439">
    <property type="entry name" value="beta_Kdo_transferase_KpsC_2"/>
    <property type="match status" value="1"/>
</dbReference>
<proteinExistence type="predicted"/>
<accession>A0A5K1I2U1</accession>
<name>A0A5K1I2U1_9GAMM</name>
<dbReference type="EMBL" id="CABVOU010000033">
    <property type="protein sequence ID" value="VVZ95765.1"/>
    <property type="molecule type" value="Genomic_DNA"/>
</dbReference>
<protein>
    <submittedName>
        <fullName evidence="1">Capsule polysaccharide biosynthesis protein</fullName>
    </submittedName>
</protein>
<dbReference type="RefSeq" id="WP_151443502.1">
    <property type="nucleotide sequence ID" value="NZ_CABVOU010000033.1"/>
</dbReference>
<reference evidence="1 2" key="1">
    <citation type="submission" date="2019-09" db="EMBL/GenBank/DDBJ databases">
        <authorList>
            <person name="Criscuolo A."/>
        </authorList>
    </citation>
    <scope>NUCLEOTIDE SEQUENCE [LARGE SCALE GENOMIC DNA]</scope>
    <source>
        <strain evidence="2">3(2)</strain>
    </source>
</reference>
<dbReference type="InterPro" id="IPR007833">
    <property type="entry name" value="Capsule_polysaccharide_synth"/>
</dbReference>
<evidence type="ECO:0000313" key="2">
    <source>
        <dbReference type="Proteomes" id="UP000326725"/>
    </source>
</evidence>
<dbReference type="CDD" id="cd16440">
    <property type="entry name" value="beta_Kdo_transferase_KpsC_1"/>
    <property type="match status" value="1"/>
</dbReference>
<organism evidence="1 2">
    <name type="scientific">Halomonas lysinitropha</name>
    <dbReference type="NCBI Taxonomy" id="2607506"/>
    <lineage>
        <taxon>Bacteria</taxon>
        <taxon>Pseudomonadati</taxon>
        <taxon>Pseudomonadota</taxon>
        <taxon>Gammaproteobacteria</taxon>
        <taxon>Oceanospirillales</taxon>
        <taxon>Halomonadaceae</taxon>
        <taxon>Halomonas</taxon>
    </lineage>
</organism>
<keyword evidence="2" id="KW-1185">Reference proteome</keyword>
<evidence type="ECO:0000313" key="1">
    <source>
        <dbReference type="EMBL" id="VVZ95765.1"/>
    </source>
</evidence>
<sequence>MESASRKGLPFAACASRGIRRLSLLPACLTEYQGFGPLTLWRRPDVILGWGLKPTSQKARRMAEQRGIPYVALEDGFLRSWGLGVNGYQPHSLIVDTTGIYYDATRPSDLEQLILEAPFGEAELQRAERCMTLIRHHRLSKYNHAPDRSLPASQRRRVLVVDQTAGDASIHYGGADADRFHTMLQGALDEHPEAEILVKVHPDVVAGSKRGHLLQAAEQHPRCRLIAEDLNPWCLFDAVDTVHVVTSQLGFEALLAGCRVVCHGLPFYAGWGLTDDRLSCARREPSRSLVQLFTAAYLRYCRYANPYTGEAASLEETIELIADQKRQQERLAGRWHAGGFSRWKRGFIGDFLGPGARLRHHASAQAAARAAVPGERVFEWSNRIDTTLEERCRERGLALWRMEDGFIRSVGLGVDLARPLSLVLDSQGIYYDPQHPSDLEHLLNEAEFDTPLLHRAARLRQRLVELRLSKYNLAGQPLPDLPTDKPWILVPGQVESDASIARGSPVIRTNAELLAAVRDRHPDAYVIYKPHPDVLSGARVGALDTTAKQLYDRELGEIPIAELLEVVDEIHTMSSLTGFEALLRGKPVTTYGLPFYAGWGLTDDHQRCPRRRRRLSLDALVAGTLLLYPTYVDPYSRQLCNAETVVSLLERQRARNAWLPWKTRLYRRYRNAFAGRH</sequence>
<dbReference type="GO" id="GO:0000271">
    <property type="term" value="P:polysaccharide biosynthetic process"/>
    <property type="evidence" value="ECO:0007669"/>
    <property type="project" value="InterPro"/>
</dbReference>
<dbReference type="AlphaFoldDB" id="A0A5K1I2U1"/>
<dbReference type="Proteomes" id="UP000326725">
    <property type="component" value="Unassembled WGS sequence"/>
</dbReference>